<dbReference type="Proteomes" id="UP000524246">
    <property type="component" value="Unassembled WGS sequence"/>
</dbReference>
<proteinExistence type="predicted"/>
<sequence length="295" mass="33696">MKRSAFTNITMFFIFMFGLQFQFAFNVNAQQSERTILVDTVQDLSFPPERAFMLLIDGQSLSVVPAAIVATQTNSGSGESANLEKFLVGARVPYAQSGVLQYGAVVIGLNGEMAISSLYERPSEQVIDAFDDIESLRRYILERQHRLQRNLELERSQEGELKRLQRDVDLIADIGRIVEVREESLSNQEILERLQRDTTNYETALRQLSTYPQPRNYLRRDSELNTQLAELNASLKAAEYKMRQQSSGDEETPEQKRALIDSVKGENEQALVQKLGTLRRYRSELEGQNQIILNH</sequence>
<dbReference type="AlphaFoldDB" id="A0A7X9ILS5"/>
<reference evidence="1 2" key="1">
    <citation type="journal article" date="2020" name="Biotechnol. Biofuels">
        <title>New insights from the biogas microbiome by comprehensive genome-resolved metagenomics of nearly 1600 species originating from multiple anaerobic digesters.</title>
        <authorList>
            <person name="Campanaro S."/>
            <person name="Treu L."/>
            <person name="Rodriguez-R L.M."/>
            <person name="Kovalovszki A."/>
            <person name="Ziels R.M."/>
            <person name="Maus I."/>
            <person name="Zhu X."/>
            <person name="Kougias P.G."/>
            <person name="Basile A."/>
            <person name="Luo G."/>
            <person name="Schluter A."/>
            <person name="Konstantinidis K.T."/>
            <person name="Angelidaki I."/>
        </authorList>
    </citation>
    <scope>NUCLEOTIDE SEQUENCE [LARGE SCALE GENOMIC DNA]</scope>
    <source>
        <strain evidence="1">AS27yjCOA_65</strain>
    </source>
</reference>
<gene>
    <name evidence="1" type="ORF">GYA55_09045</name>
</gene>
<accession>A0A7X9ILS5</accession>
<dbReference type="EMBL" id="JAAZON010000403">
    <property type="protein sequence ID" value="NMC63300.1"/>
    <property type="molecule type" value="Genomic_DNA"/>
</dbReference>
<protein>
    <submittedName>
        <fullName evidence="1">Uncharacterized protein</fullName>
    </submittedName>
</protein>
<evidence type="ECO:0000313" key="2">
    <source>
        <dbReference type="Proteomes" id="UP000524246"/>
    </source>
</evidence>
<evidence type="ECO:0000313" key="1">
    <source>
        <dbReference type="EMBL" id="NMC63300.1"/>
    </source>
</evidence>
<organism evidence="1 2">
    <name type="scientific">SAR324 cluster bacterium</name>
    <dbReference type="NCBI Taxonomy" id="2024889"/>
    <lineage>
        <taxon>Bacteria</taxon>
        <taxon>Deltaproteobacteria</taxon>
        <taxon>SAR324 cluster</taxon>
    </lineage>
</organism>
<comment type="caution">
    <text evidence="1">The sequence shown here is derived from an EMBL/GenBank/DDBJ whole genome shotgun (WGS) entry which is preliminary data.</text>
</comment>
<name>A0A7X9ILS5_9DELT</name>